<evidence type="ECO:0000313" key="4">
    <source>
        <dbReference type="Proteomes" id="UP001319874"/>
    </source>
</evidence>
<dbReference type="SMART" id="SM00530">
    <property type="entry name" value="HTH_XRE"/>
    <property type="match status" value="1"/>
</dbReference>
<reference evidence="3 4" key="1">
    <citation type="journal article" date="2022" name="Front. Microbiol.">
        <title>Identification and characterization of a novel class of self-sufficient cytochrome P450 hydroxylase involved in cyclohexanecarboxylate degradation in Paraburkholderia terrae strain KU-64.</title>
        <authorList>
            <person name="Yamamoto T."/>
            <person name="Hasegawa Y."/>
            <person name="Iwaki H."/>
        </authorList>
    </citation>
    <scope>NUCLEOTIDE SEQUENCE [LARGE SCALE GENOMIC DNA]</scope>
    <source>
        <strain evidence="3 4">KU-64</strain>
    </source>
</reference>
<dbReference type="InterPro" id="IPR001387">
    <property type="entry name" value="Cro/C1-type_HTH"/>
</dbReference>
<accession>A0ABM7TQS5</accession>
<dbReference type="CDD" id="cd00093">
    <property type="entry name" value="HTH_XRE"/>
    <property type="match status" value="1"/>
</dbReference>
<feature type="domain" description="HTH cro/C1-type" evidence="2">
    <location>
        <begin position="15"/>
        <end position="69"/>
    </location>
</feature>
<dbReference type="CDD" id="cd02209">
    <property type="entry name" value="cupin_XRE_C"/>
    <property type="match status" value="1"/>
</dbReference>
<evidence type="ECO:0000313" key="3">
    <source>
        <dbReference type="EMBL" id="BCZ80722.1"/>
    </source>
</evidence>
<proteinExistence type="predicted"/>
<dbReference type="InterPro" id="IPR014710">
    <property type="entry name" value="RmlC-like_jellyroll"/>
</dbReference>
<protein>
    <submittedName>
        <fullName evidence="3">Transcriptional regulator</fullName>
    </submittedName>
</protein>
<name>A0ABM7TQS5_9BURK</name>
<gene>
    <name evidence="3" type="ORF">PTKU64_43970</name>
</gene>
<sequence length="200" mass="21542">MLDAMDINALIARRVRELRDSHGLSLEALAERSGVSRSAISLIERAQSSPTAAVLDKLATALGVVLASLFEAPATPAEAPSPLARAAEQAVWTDPGSGYVRRNLSPALPSPIQLVEVHFPAGQRVAYETGARDAEIHQQIWLIEGSMEISAGDAHWWLEAGDCVAMRLDCPTVFHNPTRNPARYLVALSALPFSSVRRNA</sequence>
<dbReference type="Proteomes" id="UP001319874">
    <property type="component" value="Chromosome 2"/>
</dbReference>
<dbReference type="EMBL" id="AP024956">
    <property type="protein sequence ID" value="BCZ80722.1"/>
    <property type="molecule type" value="Genomic_DNA"/>
</dbReference>
<dbReference type="InterPro" id="IPR011051">
    <property type="entry name" value="RmlC_Cupin_sf"/>
</dbReference>
<dbReference type="PANTHER" id="PTHR46797">
    <property type="entry name" value="HTH-TYPE TRANSCRIPTIONAL REGULATOR"/>
    <property type="match status" value="1"/>
</dbReference>
<dbReference type="Gene3D" id="2.60.120.10">
    <property type="entry name" value="Jelly Rolls"/>
    <property type="match status" value="1"/>
</dbReference>
<dbReference type="PROSITE" id="PS50943">
    <property type="entry name" value="HTH_CROC1"/>
    <property type="match status" value="1"/>
</dbReference>
<dbReference type="SUPFAM" id="SSF47413">
    <property type="entry name" value="lambda repressor-like DNA-binding domains"/>
    <property type="match status" value="1"/>
</dbReference>
<dbReference type="InterPro" id="IPR050807">
    <property type="entry name" value="TransReg_Diox_bact_type"/>
</dbReference>
<organism evidence="3 4">
    <name type="scientific">Paraburkholderia terrae</name>
    <dbReference type="NCBI Taxonomy" id="311230"/>
    <lineage>
        <taxon>Bacteria</taxon>
        <taxon>Pseudomonadati</taxon>
        <taxon>Pseudomonadota</taxon>
        <taxon>Betaproteobacteria</taxon>
        <taxon>Burkholderiales</taxon>
        <taxon>Burkholderiaceae</taxon>
        <taxon>Paraburkholderia</taxon>
    </lineage>
</organism>
<evidence type="ECO:0000256" key="1">
    <source>
        <dbReference type="ARBA" id="ARBA00023125"/>
    </source>
</evidence>
<dbReference type="Pfam" id="PF01381">
    <property type="entry name" value="HTH_3"/>
    <property type="match status" value="1"/>
</dbReference>
<dbReference type="PANTHER" id="PTHR46797:SF10">
    <property type="entry name" value="BLR1115 PROTEIN"/>
    <property type="match status" value="1"/>
</dbReference>
<dbReference type="SUPFAM" id="SSF51182">
    <property type="entry name" value="RmlC-like cupins"/>
    <property type="match status" value="1"/>
</dbReference>
<keyword evidence="4" id="KW-1185">Reference proteome</keyword>
<keyword evidence="1" id="KW-0238">DNA-binding</keyword>
<dbReference type="InterPro" id="IPR010982">
    <property type="entry name" value="Lambda_DNA-bd_dom_sf"/>
</dbReference>
<evidence type="ECO:0000259" key="2">
    <source>
        <dbReference type="PROSITE" id="PS50943"/>
    </source>
</evidence>
<dbReference type="Gene3D" id="1.10.260.40">
    <property type="entry name" value="lambda repressor-like DNA-binding domains"/>
    <property type="match status" value="1"/>
</dbReference>